<evidence type="ECO:0000313" key="3">
    <source>
        <dbReference type="EMBL" id="KAJ8728478.1"/>
    </source>
</evidence>
<protein>
    <recommendedName>
        <fullName evidence="5">Hamartin</fullName>
    </recommendedName>
</protein>
<dbReference type="AlphaFoldDB" id="A0AAD8DWH9"/>
<feature type="region of interest" description="Disordered" evidence="2">
    <location>
        <begin position="537"/>
        <end position="558"/>
    </location>
</feature>
<evidence type="ECO:0000313" key="4">
    <source>
        <dbReference type="Proteomes" id="UP001231518"/>
    </source>
</evidence>
<accession>A0AAD8DWH9</accession>
<dbReference type="EMBL" id="JARGEI010000007">
    <property type="protein sequence ID" value="KAJ8728478.1"/>
    <property type="molecule type" value="Genomic_DNA"/>
</dbReference>
<feature type="coiled-coil region" evidence="1">
    <location>
        <begin position="661"/>
        <end position="742"/>
    </location>
</feature>
<name>A0AAD8DWH9_MYTSE</name>
<evidence type="ECO:0000256" key="2">
    <source>
        <dbReference type="SAM" id="MobiDB-lite"/>
    </source>
</evidence>
<feature type="region of interest" description="Disordered" evidence="2">
    <location>
        <begin position="478"/>
        <end position="507"/>
    </location>
</feature>
<feature type="compositionally biased region" description="Low complexity" evidence="2">
    <location>
        <begin position="539"/>
        <end position="557"/>
    </location>
</feature>
<comment type="caution">
    <text evidence="3">The sequence shown here is derived from an EMBL/GenBank/DDBJ whole genome shotgun (WGS) entry which is preliminary data.</text>
</comment>
<feature type="compositionally biased region" description="Low complexity" evidence="2">
    <location>
        <begin position="397"/>
        <end position="415"/>
    </location>
</feature>
<feature type="region of interest" description="Disordered" evidence="2">
    <location>
        <begin position="340"/>
        <end position="461"/>
    </location>
</feature>
<keyword evidence="4" id="KW-1185">Reference proteome</keyword>
<dbReference type="PANTHER" id="PTHR15154:SF2">
    <property type="entry name" value="HAMARTIN"/>
    <property type="match status" value="1"/>
</dbReference>
<dbReference type="PANTHER" id="PTHR15154">
    <property type="entry name" value="HAMARTIN"/>
    <property type="match status" value="1"/>
</dbReference>
<sequence>MYLCVVALISVQKENDHKVRGSKSKSKTKSLFVSTVKVKQIKIPPASVTQGSSLRTADWRLEMLAACEAGEVFALLEGGAAGARDAADALAALYCGVREPWLTRALLAYHARTGSARALDLLARAPELHARHLLDALQEQLRGERAQRHHALAAFAPLVARRPPWLHRLPAHPLARELLRAARHERDPLPLLNALLALAALLPAAPALAATHPAELSDALLRPAVLEPPPAPATRAHLQLAQLALFHALYATHPCTLLEALRAQGAELPASAARDAWERGVGALAESVRLHPALVTGSRLREADPGRWARQEHHDVLAECRRLSLTSRAEDATPSPLPVAVSAAAPAPAPPRASPAPGSGAHAARSASSLRPGAEPWFALGDRCGADSAPHTPLPSDADAAEPPEAAVEATPENTPARETRAQFRFPAESGAVRAIGRRSRPASPPRKETSPSGPGAPGDAYSARLARVAQERRAADSPVLFAGVPPPAGAVRPEPRPAGAEAAEPLNVEDREVLELTTLAQWAEAGALAGLRAREAPRTAGRRAPAPRRSASCGPRLAGRATESVAVQTVDTWPEPYEFVIADFFRALPDDTRRQSGESSQPCERLDAYMAELYAGRATRGGPDLSEQLALAHAQLMYERWRRDAHAERNRRLLGRCRHMRALELQNAALHERLRCLARERDGLRARLAPPPPPPAAPDAAALHAELQDERAARLRAEAALREAEAQRAHDAAELQRTRGESFEAARHVEALARAALAAERRAEHVRRLRRELLVLAEREARLGAAAARPRAPAPPPDERAARAAVLRAEADAEAAAARADAATARAHELEAALAARDATVAELKRCTRHAAEEGAARLRALRDKYAALLRVVRAGEARQLERLAAAGGARGTPAAAALAGDALS</sequence>
<keyword evidence="1" id="KW-0175">Coiled coil</keyword>
<dbReference type="GO" id="GO:0033596">
    <property type="term" value="C:TSC1-TSC2 complex"/>
    <property type="evidence" value="ECO:0007669"/>
    <property type="project" value="TreeGrafter"/>
</dbReference>
<feature type="compositionally biased region" description="Low complexity" evidence="2">
    <location>
        <begin position="490"/>
        <end position="506"/>
    </location>
</feature>
<proteinExistence type="predicted"/>
<dbReference type="Proteomes" id="UP001231518">
    <property type="component" value="Chromosome 19"/>
</dbReference>
<evidence type="ECO:0008006" key="5">
    <source>
        <dbReference type="Google" id="ProtNLM"/>
    </source>
</evidence>
<dbReference type="GO" id="GO:0032007">
    <property type="term" value="P:negative regulation of TOR signaling"/>
    <property type="evidence" value="ECO:0007669"/>
    <property type="project" value="TreeGrafter"/>
</dbReference>
<feature type="compositionally biased region" description="Low complexity" evidence="2">
    <location>
        <begin position="355"/>
        <end position="372"/>
    </location>
</feature>
<organism evidence="3 4">
    <name type="scientific">Mythimna separata</name>
    <name type="common">Oriental armyworm</name>
    <name type="synonym">Pseudaletia separata</name>
    <dbReference type="NCBI Taxonomy" id="271217"/>
    <lineage>
        <taxon>Eukaryota</taxon>
        <taxon>Metazoa</taxon>
        <taxon>Ecdysozoa</taxon>
        <taxon>Arthropoda</taxon>
        <taxon>Hexapoda</taxon>
        <taxon>Insecta</taxon>
        <taxon>Pterygota</taxon>
        <taxon>Neoptera</taxon>
        <taxon>Endopterygota</taxon>
        <taxon>Lepidoptera</taxon>
        <taxon>Glossata</taxon>
        <taxon>Ditrysia</taxon>
        <taxon>Noctuoidea</taxon>
        <taxon>Noctuidae</taxon>
        <taxon>Noctuinae</taxon>
        <taxon>Hadenini</taxon>
        <taxon>Mythimna</taxon>
    </lineage>
</organism>
<evidence type="ECO:0000256" key="1">
    <source>
        <dbReference type="SAM" id="Coils"/>
    </source>
</evidence>
<reference evidence="3" key="1">
    <citation type="submission" date="2023-03" db="EMBL/GenBank/DDBJ databases">
        <title>Chromosome-level genomes of two armyworms, Mythimna separata and Mythimna loreyi, provide insights into the biosynthesis and reception of sex pheromones.</title>
        <authorList>
            <person name="Zhao H."/>
        </authorList>
    </citation>
    <scope>NUCLEOTIDE SEQUENCE</scope>
    <source>
        <strain evidence="3">BeijingLab</strain>
        <tissue evidence="3">Pupa</tissue>
    </source>
</reference>
<dbReference type="InterPro" id="IPR007483">
    <property type="entry name" value="Hamartin"/>
</dbReference>
<gene>
    <name evidence="3" type="ORF">PYW07_006174</name>
</gene>
<dbReference type="GO" id="GO:0008285">
    <property type="term" value="P:negative regulation of cell population proliferation"/>
    <property type="evidence" value="ECO:0007669"/>
    <property type="project" value="TreeGrafter"/>
</dbReference>
<dbReference type="Pfam" id="PF04388">
    <property type="entry name" value="Hamartin"/>
    <property type="match status" value="2"/>
</dbReference>
<dbReference type="GO" id="GO:0051726">
    <property type="term" value="P:regulation of cell cycle"/>
    <property type="evidence" value="ECO:0007669"/>
    <property type="project" value="TreeGrafter"/>
</dbReference>